<sequence>MRSCIPFLDESLECWSNMKCDVLELLIFEVALGFCPSNLTHRLGNCE</sequence>
<accession>A0AAV5JK71</accession>
<reference evidence="1 2" key="1">
    <citation type="journal article" date="2021" name="Commun. Biol.">
        <title>The genome of Shorea leprosula (Dipterocarpaceae) highlights the ecological relevance of drought in aseasonal tropical rainforests.</title>
        <authorList>
            <person name="Ng K.K.S."/>
            <person name="Kobayashi M.J."/>
            <person name="Fawcett J.A."/>
            <person name="Hatakeyama M."/>
            <person name="Paape T."/>
            <person name="Ng C.H."/>
            <person name="Ang C.C."/>
            <person name="Tnah L.H."/>
            <person name="Lee C.T."/>
            <person name="Nishiyama T."/>
            <person name="Sese J."/>
            <person name="O'Brien M.J."/>
            <person name="Copetti D."/>
            <person name="Mohd Noor M.I."/>
            <person name="Ong R.C."/>
            <person name="Putra M."/>
            <person name="Sireger I.Z."/>
            <person name="Indrioko S."/>
            <person name="Kosugi Y."/>
            <person name="Izuno A."/>
            <person name="Isagi Y."/>
            <person name="Lee S.L."/>
            <person name="Shimizu K.K."/>
        </authorList>
    </citation>
    <scope>NUCLEOTIDE SEQUENCE [LARGE SCALE GENOMIC DNA]</scope>
    <source>
        <strain evidence="1">214</strain>
    </source>
</reference>
<name>A0AAV5JK71_9ROSI</name>
<dbReference type="AlphaFoldDB" id="A0AAV5JK71"/>
<dbReference type="EMBL" id="BPVZ01000042">
    <property type="protein sequence ID" value="GKV14929.1"/>
    <property type="molecule type" value="Genomic_DNA"/>
</dbReference>
<dbReference type="Proteomes" id="UP001054252">
    <property type="component" value="Unassembled WGS sequence"/>
</dbReference>
<keyword evidence="2" id="KW-1185">Reference proteome</keyword>
<evidence type="ECO:0000313" key="1">
    <source>
        <dbReference type="EMBL" id="GKV14929.1"/>
    </source>
</evidence>
<comment type="caution">
    <text evidence="1">The sequence shown here is derived from an EMBL/GenBank/DDBJ whole genome shotgun (WGS) entry which is preliminary data.</text>
</comment>
<evidence type="ECO:0000313" key="2">
    <source>
        <dbReference type="Proteomes" id="UP001054252"/>
    </source>
</evidence>
<gene>
    <name evidence="1" type="ORF">SLEP1_g25730</name>
</gene>
<organism evidence="1 2">
    <name type="scientific">Rubroshorea leprosula</name>
    <dbReference type="NCBI Taxonomy" id="152421"/>
    <lineage>
        <taxon>Eukaryota</taxon>
        <taxon>Viridiplantae</taxon>
        <taxon>Streptophyta</taxon>
        <taxon>Embryophyta</taxon>
        <taxon>Tracheophyta</taxon>
        <taxon>Spermatophyta</taxon>
        <taxon>Magnoliopsida</taxon>
        <taxon>eudicotyledons</taxon>
        <taxon>Gunneridae</taxon>
        <taxon>Pentapetalae</taxon>
        <taxon>rosids</taxon>
        <taxon>malvids</taxon>
        <taxon>Malvales</taxon>
        <taxon>Dipterocarpaceae</taxon>
        <taxon>Rubroshorea</taxon>
    </lineage>
</organism>
<protein>
    <submittedName>
        <fullName evidence="1">Uncharacterized protein</fullName>
    </submittedName>
</protein>
<proteinExistence type="predicted"/>